<dbReference type="EMBL" id="JACIBT010000002">
    <property type="protein sequence ID" value="MBB3667650.1"/>
    <property type="molecule type" value="Genomic_DNA"/>
</dbReference>
<dbReference type="InterPro" id="IPR008136">
    <property type="entry name" value="CinA_C"/>
</dbReference>
<dbReference type="Proteomes" id="UP000547528">
    <property type="component" value="Unassembled WGS sequence"/>
</dbReference>
<gene>
    <name evidence="3" type="ORF">FHX47_001269</name>
</gene>
<feature type="compositionally biased region" description="Basic and acidic residues" evidence="1">
    <location>
        <begin position="8"/>
        <end position="20"/>
    </location>
</feature>
<dbReference type="InterPro" id="IPR036653">
    <property type="entry name" value="CinA-like_C"/>
</dbReference>
<comment type="caution">
    <text evidence="3">The sequence shown here is derived from an EMBL/GenBank/DDBJ whole genome shotgun (WGS) entry which is preliminary data.</text>
</comment>
<feature type="region of interest" description="Disordered" evidence="1">
    <location>
        <begin position="1"/>
        <end position="20"/>
    </location>
</feature>
<organism evidence="3 4">
    <name type="scientific">Garicola koreensis</name>
    <dbReference type="NCBI Taxonomy" id="1262554"/>
    <lineage>
        <taxon>Bacteria</taxon>
        <taxon>Bacillati</taxon>
        <taxon>Actinomycetota</taxon>
        <taxon>Actinomycetes</taxon>
        <taxon>Micrococcales</taxon>
        <taxon>Micrococcaceae</taxon>
        <taxon>Garicola</taxon>
    </lineage>
</organism>
<dbReference type="Pfam" id="PF02464">
    <property type="entry name" value="CinA"/>
    <property type="match status" value="1"/>
</dbReference>
<evidence type="ECO:0000259" key="2">
    <source>
        <dbReference type="Pfam" id="PF02464"/>
    </source>
</evidence>
<proteinExistence type="predicted"/>
<dbReference type="GO" id="GO:0019159">
    <property type="term" value="F:nicotinamide-nucleotide amidase activity"/>
    <property type="evidence" value="ECO:0007669"/>
    <property type="project" value="UniProtKB-EC"/>
</dbReference>
<dbReference type="AlphaFoldDB" id="A0A7W5TQ38"/>
<reference evidence="3 4" key="1">
    <citation type="submission" date="2020-08" db="EMBL/GenBank/DDBJ databases">
        <title>Sequencing the genomes of 1000 actinobacteria strains.</title>
        <authorList>
            <person name="Klenk H.-P."/>
        </authorList>
    </citation>
    <scope>NUCLEOTIDE SEQUENCE [LARGE SCALE GENOMIC DNA]</scope>
    <source>
        <strain evidence="3 4">DSM 28238</strain>
    </source>
</reference>
<dbReference type="Gene3D" id="3.90.950.20">
    <property type="entry name" value="CinA-like"/>
    <property type="match status" value="1"/>
</dbReference>
<accession>A0A7W5TQ38</accession>
<keyword evidence="3" id="KW-0378">Hydrolase</keyword>
<dbReference type="EC" id="3.5.1.42" evidence="3"/>
<feature type="domain" description="CinA C-terminal" evidence="2">
    <location>
        <begin position="20"/>
        <end position="152"/>
    </location>
</feature>
<evidence type="ECO:0000256" key="1">
    <source>
        <dbReference type="SAM" id="MobiDB-lite"/>
    </source>
</evidence>
<dbReference type="NCBIfam" id="TIGR00199">
    <property type="entry name" value="PncC_domain"/>
    <property type="match status" value="1"/>
</dbReference>
<evidence type="ECO:0000313" key="3">
    <source>
        <dbReference type="EMBL" id="MBB3667650.1"/>
    </source>
</evidence>
<sequence length="206" mass="21121">MAVEDDADHAARDARQKNHPQDLVQRCAHWGLTLSTAESLTAGALASKVAEVPGASAVLLGGVIAYSKQVKQQVLEVSAELLEAHGAVDPDVAATMAVGAAARCGADIGIATTGVAGPEPHEGKEVGTVYLGLACDAAAAQRLQLSLPADCQKYDDDVLPRQWLAGSLLLNLDGGRAAIRNAAVEAGLKLVEDFLLTQPAGLPESG</sequence>
<name>A0A7W5TQ38_9MICC</name>
<keyword evidence="4" id="KW-1185">Reference proteome</keyword>
<evidence type="ECO:0000313" key="4">
    <source>
        <dbReference type="Proteomes" id="UP000547528"/>
    </source>
</evidence>
<dbReference type="SUPFAM" id="SSF142433">
    <property type="entry name" value="CinA-like"/>
    <property type="match status" value="1"/>
</dbReference>
<dbReference type="RefSeq" id="WP_183358057.1">
    <property type="nucleotide sequence ID" value="NZ_BAABKR010000001.1"/>
</dbReference>
<protein>
    <submittedName>
        <fullName evidence="3">Nicotinamide-nucleotide amidase</fullName>
        <ecNumber evidence="3">3.5.1.42</ecNumber>
    </submittedName>
</protein>